<evidence type="ECO:0000313" key="6">
    <source>
        <dbReference type="Proteomes" id="UP000481033"/>
    </source>
</evidence>
<feature type="transmembrane region" description="Helical" evidence="2">
    <location>
        <begin position="39"/>
        <end position="60"/>
    </location>
</feature>
<feature type="region of interest" description="Disordered" evidence="1">
    <location>
        <begin position="419"/>
        <end position="536"/>
    </location>
</feature>
<dbReference type="PANTHER" id="PTHR12969:SF7">
    <property type="entry name" value="INTRAFLAGELLAR TRANSPORT PROTEIN 52 HOMOLOG"/>
    <property type="match status" value="1"/>
</dbReference>
<evidence type="ECO:0000313" key="5">
    <source>
        <dbReference type="EMBL" id="NEZ55787.1"/>
    </source>
</evidence>
<accession>A0A6M0RHM2</accession>
<dbReference type="RefSeq" id="WP_163697685.1">
    <property type="nucleotide sequence ID" value="NZ_QXHD01000004.1"/>
</dbReference>
<sequence>MKALSTSRKYLRWLLWPGLALTTAGLVAGFIDTWSILPIVLLIVGLVLTLISLVLGGFGYRSFWQSRSTQAGTNALLATVSVLVILGIINFLAVQYGPRIDFTEGGLFTLSPESTAVVKNLNQPVKVVIFDSTLNPNDKQLLDSYRQFNDQLTYEHINPIQDPAAARDFNLSGEGREVHLAVGDQKVFVQPLGTQGLTEQDLTNKLAQISRDRNAIVYFLQGHEEFVIDGTATGYAQAAAALEAENFTVETLNLDQTATVPSDANAVIIAGPQQAFFEPEVEALEAYLNSGGSILLMVDPQMDPELDSLLEAWGVSLDEQLIVDTSNTGQIVGLGPAAPLVTNYGAHPITEAFNNGRSFYPLARPVLIEPVAGVEATPLLLSNAQSYAEPLSETGELNVDTQEAPEGPFNIGVVLTREADKSSNTVSEGVSEEVSEEVSEDISEEDAEEISEASNEEIPEEDTEEIPTSQIDEEQQETSSEPEVEPAADIEEAAAGEVDNTPTKETQETEEEDTSEQQPEDEPADSSEPSDDAEQESRLVVIGNATFATDGLFDQQLNGDVFLNSVTWLSDLDDAILSIRPKEITNRRITMTISRQIVVIVLAMLVFPLGGLVGASIAWFRRR</sequence>
<feature type="transmembrane region" description="Helical" evidence="2">
    <location>
        <begin position="597"/>
        <end position="620"/>
    </location>
</feature>
<feature type="domain" description="DUF7088" evidence="4">
    <location>
        <begin position="105"/>
        <end position="169"/>
    </location>
</feature>
<proteinExistence type="predicted"/>
<feature type="compositionally biased region" description="Acidic residues" evidence="1">
    <location>
        <begin position="430"/>
        <end position="494"/>
    </location>
</feature>
<keyword evidence="2" id="KW-0472">Membrane</keyword>
<name>A0A6M0RHM2_9CYAN</name>
<dbReference type="Pfam" id="PF09822">
    <property type="entry name" value="ABC_transp_aux"/>
    <property type="match status" value="1"/>
</dbReference>
<organism evidence="5 6">
    <name type="scientific">Adonisia turfae CCMR0081</name>
    <dbReference type="NCBI Taxonomy" id="2292702"/>
    <lineage>
        <taxon>Bacteria</taxon>
        <taxon>Bacillati</taxon>
        <taxon>Cyanobacteriota</taxon>
        <taxon>Adonisia</taxon>
        <taxon>Adonisia turfae</taxon>
    </lineage>
</organism>
<dbReference type="Proteomes" id="UP000481033">
    <property type="component" value="Unassembled WGS sequence"/>
</dbReference>
<dbReference type="InterPro" id="IPR055396">
    <property type="entry name" value="DUF7088"/>
</dbReference>
<dbReference type="SUPFAM" id="SSF52317">
    <property type="entry name" value="Class I glutamine amidotransferase-like"/>
    <property type="match status" value="1"/>
</dbReference>
<evidence type="ECO:0000256" key="2">
    <source>
        <dbReference type="SAM" id="Phobius"/>
    </source>
</evidence>
<evidence type="ECO:0000259" key="3">
    <source>
        <dbReference type="Pfam" id="PF09822"/>
    </source>
</evidence>
<dbReference type="AlphaFoldDB" id="A0A6M0RHM2"/>
<evidence type="ECO:0000259" key="4">
    <source>
        <dbReference type="Pfam" id="PF23357"/>
    </source>
</evidence>
<keyword evidence="2" id="KW-0812">Transmembrane</keyword>
<keyword evidence="6" id="KW-1185">Reference proteome</keyword>
<keyword evidence="2" id="KW-1133">Transmembrane helix</keyword>
<feature type="transmembrane region" description="Helical" evidence="2">
    <location>
        <begin position="72"/>
        <end position="93"/>
    </location>
</feature>
<dbReference type="EMBL" id="QXHD01000004">
    <property type="protein sequence ID" value="NEZ55787.1"/>
    <property type="molecule type" value="Genomic_DNA"/>
</dbReference>
<dbReference type="PANTHER" id="PTHR12969">
    <property type="entry name" value="NGD5/OSM-6/IFT52"/>
    <property type="match status" value="1"/>
</dbReference>
<feature type="compositionally biased region" description="Acidic residues" evidence="1">
    <location>
        <begin position="508"/>
        <end position="534"/>
    </location>
</feature>
<dbReference type="InterPro" id="IPR029062">
    <property type="entry name" value="Class_I_gatase-like"/>
</dbReference>
<evidence type="ECO:0000256" key="1">
    <source>
        <dbReference type="SAM" id="MobiDB-lite"/>
    </source>
</evidence>
<dbReference type="InterPro" id="IPR039975">
    <property type="entry name" value="IFT52"/>
</dbReference>
<gene>
    <name evidence="5" type="ORF">DXZ20_08900</name>
</gene>
<comment type="caution">
    <text evidence="5">The sequence shown here is derived from an EMBL/GenBank/DDBJ whole genome shotgun (WGS) entry which is preliminary data.</text>
</comment>
<dbReference type="InterPro" id="IPR019196">
    <property type="entry name" value="ABC_transp_unknown"/>
</dbReference>
<protein>
    <submittedName>
        <fullName evidence="5">ABC transporter</fullName>
    </submittedName>
</protein>
<reference evidence="5 6" key="1">
    <citation type="journal article" date="2020" name="Microb. Ecol.">
        <title>Ecogenomics of the Marine Benthic Filamentous Cyanobacterium Adonisia.</title>
        <authorList>
            <person name="Walter J.M."/>
            <person name="Coutinho F.H."/>
            <person name="Leomil L."/>
            <person name="Hargreaves P.I."/>
            <person name="Campeao M.E."/>
            <person name="Vieira V.V."/>
            <person name="Silva B.S."/>
            <person name="Fistarol G.O."/>
            <person name="Salomon P.S."/>
            <person name="Sawabe T."/>
            <person name="Mino S."/>
            <person name="Hosokawa M."/>
            <person name="Miyashita H."/>
            <person name="Maruyama F."/>
            <person name="van Verk M.C."/>
            <person name="Dutilh B.E."/>
            <person name="Thompson C.C."/>
            <person name="Thompson F.L."/>
        </authorList>
    </citation>
    <scope>NUCLEOTIDE SEQUENCE [LARGE SCALE GENOMIC DNA]</scope>
    <source>
        <strain evidence="5 6">CCMR0081</strain>
    </source>
</reference>
<dbReference type="Pfam" id="PF23357">
    <property type="entry name" value="DUF7088"/>
    <property type="match status" value="1"/>
</dbReference>
<feature type="domain" description="ABC-type uncharacterised transport system" evidence="3">
    <location>
        <begin position="217"/>
        <end position="418"/>
    </location>
</feature>